<dbReference type="Proteomes" id="UP001501470">
    <property type="component" value="Unassembled WGS sequence"/>
</dbReference>
<reference evidence="3 4" key="1">
    <citation type="journal article" date="2019" name="Int. J. Syst. Evol. Microbiol.">
        <title>The Global Catalogue of Microorganisms (GCM) 10K type strain sequencing project: providing services to taxonomists for standard genome sequencing and annotation.</title>
        <authorList>
            <consortium name="The Broad Institute Genomics Platform"/>
            <consortium name="The Broad Institute Genome Sequencing Center for Infectious Disease"/>
            <person name="Wu L."/>
            <person name="Ma J."/>
        </authorList>
    </citation>
    <scope>NUCLEOTIDE SEQUENCE [LARGE SCALE GENOMIC DNA]</scope>
    <source>
        <strain evidence="3 4">JCM 15933</strain>
    </source>
</reference>
<comment type="caution">
    <text evidence="3">The sequence shown here is derived from an EMBL/GenBank/DDBJ whole genome shotgun (WGS) entry which is preliminary data.</text>
</comment>
<gene>
    <name evidence="3" type="ORF">GCM10009827_082080</name>
</gene>
<keyword evidence="2" id="KW-1133">Transmembrane helix</keyword>
<organism evidence="3 4">
    <name type="scientific">Dactylosporangium maewongense</name>
    <dbReference type="NCBI Taxonomy" id="634393"/>
    <lineage>
        <taxon>Bacteria</taxon>
        <taxon>Bacillati</taxon>
        <taxon>Actinomycetota</taxon>
        <taxon>Actinomycetes</taxon>
        <taxon>Micromonosporales</taxon>
        <taxon>Micromonosporaceae</taxon>
        <taxon>Dactylosporangium</taxon>
    </lineage>
</organism>
<accession>A0ABN2BXG4</accession>
<keyword evidence="4" id="KW-1185">Reference proteome</keyword>
<evidence type="ECO:0000313" key="4">
    <source>
        <dbReference type="Proteomes" id="UP001501470"/>
    </source>
</evidence>
<protein>
    <submittedName>
        <fullName evidence="3">Uncharacterized protein</fullName>
    </submittedName>
</protein>
<feature type="transmembrane region" description="Helical" evidence="2">
    <location>
        <begin position="158"/>
        <end position="177"/>
    </location>
</feature>
<keyword evidence="2" id="KW-0812">Transmembrane</keyword>
<feature type="compositionally biased region" description="Pro residues" evidence="1">
    <location>
        <begin position="55"/>
        <end position="71"/>
    </location>
</feature>
<dbReference type="EMBL" id="BAAAQD010000021">
    <property type="protein sequence ID" value="GAA1549288.1"/>
    <property type="molecule type" value="Genomic_DNA"/>
</dbReference>
<sequence length="194" mass="19992">MPTAQPELPPLQQTGWGAPAWTPSEPPSAGPERDDRPSNDRTPGAVYPSSGAPANPSPPPHQQPPAIPPPASDETQVVSDAGPSPAAESYGKWARNHRGSAGTVYGGQGVTPVTTASADGGSSPLENSGSLTGHILSQGTQEADEDDDEPARSSNLKVMVIIAVIVVVLVVGGYLAVTFSKSFMEDMFSDVPQK</sequence>
<feature type="compositionally biased region" description="Polar residues" evidence="1">
    <location>
        <begin position="124"/>
        <end position="141"/>
    </location>
</feature>
<feature type="region of interest" description="Disordered" evidence="1">
    <location>
        <begin position="1"/>
        <end position="151"/>
    </location>
</feature>
<keyword evidence="2" id="KW-0472">Membrane</keyword>
<evidence type="ECO:0000256" key="2">
    <source>
        <dbReference type="SAM" id="Phobius"/>
    </source>
</evidence>
<evidence type="ECO:0000256" key="1">
    <source>
        <dbReference type="SAM" id="MobiDB-lite"/>
    </source>
</evidence>
<name>A0ABN2BXG4_9ACTN</name>
<proteinExistence type="predicted"/>
<evidence type="ECO:0000313" key="3">
    <source>
        <dbReference type="EMBL" id="GAA1549288.1"/>
    </source>
</evidence>